<evidence type="ECO:0000256" key="1">
    <source>
        <dbReference type="SAM" id="MobiDB-lite"/>
    </source>
</evidence>
<name>A0ABV5LRD3_9ACTN</name>
<reference evidence="2 3" key="1">
    <citation type="submission" date="2024-09" db="EMBL/GenBank/DDBJ databases">
        <authorList>
            <person name="Sun Q."/>
            <person name="Mori K."/>
        </authorList>
    </citation>
    <scope>NUCLEOTIDE SEQUENCE [LARGE SCALE GENOMIC DNA]</scope>
    <source>
        <strain evidence="2 3">TISTR 1856</strain>
    </source>
</reference>
<dbReference type="Proteomes" id="UP001589748">
    <property type="component" value="Unassembled WGS sequence"/>
</dbReference>
<keyword evidence="3" id="KW-1185">Reference proteome</keyword>
<dbReference type="RefSeq" id="WP_380135998.1">
    <property type="nucleotide sequence ID" value="NZ_JBHLUI010000003.1"/>
</dbReference>
<sequence length="154" mass="16536">MSGATPPPDAVGRAARALREDPEPGWAEVRAAGLVRALRSVRPSVPVRAEAPPAVAALTVSDDVLQRLLRRAVTDAEVDVEVQSLRCTVSEDGDLARVAAGVAGVWDDDLEVVARRVQEHLRRRAREVLGTAARELVVDVTVVDVEAPREVTPR</sequence>
<proteinExistence type="predicted"/>
<evidence type="ECO:0000313" key="2">
    <source>
        <dbReference type="EMBL" id="MFB9376656.1"/>
    </source>
</evidence>
<accession>A0ABV5LRD3</accession>
<evidence type="ECO:0008006" key="4">
    <source>
        <dbReference type="Google" id="ProtNLM"/>
    </source>
</evidence>
<feature type="region of interest" description="Disordered" evidence="1">
    <location>
        <begin position="1"/>
        <end position="22"/>
    </location>
</feature>
<evidence type="ECO:0000313" key="3">
    <source>
        <dbReference type="Proteomes" id="UP001589748"/>
    </source>
</evidence>
<dbReference type="EMBL" id="JBHMDM010000004">
    <property type="protein sequence ID" value="MFB9376656.1"/>
    <property type="molecule type" value="Genomic_DNA"/>
</dbReference>
<gene>
    <name evidence="2" type="ORF">ACFFVI_06715</name>
</gene>
<organism evidence="2 3">
    <name type="scientific">Kineococcus gynurae</name>
    <dbReference type="NCBI Taxonomy" id="452979"/>
    <lineage>
        <taxon>Bacteria</taxon>
        <taxon>Bacillati</taxon>
        <taxon>Actinomycetota</taxon>
        <taxon>Actinomycetes</taxon>
        <taxon>Kineosporiales</taxon>
        <taxon>Kineosporiaceae</taxon>
        <taxon>Kineococcus</taxon>
    </lineage>
</organism>
<protein>
    <recommendedName>
        <fullName evidence="4">Asp23/Gls24 family envelope stress response protein</fullName>
    </recommendedName>
</protein>
<comment type="caution">
    <text evidence="2">The sequence shown here is derived from an EMBL/GenBank/DDBJ whole genome shotgun (WGS) entry which is preliminary data.</text>
</comment>